<comment type="function">
    <text evidence="9">Catalyzes the ATP-dependent phosphorylation of N-acetyl-L-glutamate.</text>
</comment>
<dbReference type="GO" id="GO:0042450">
    <property type="term" value="P:L-arginine biosynthetic process via ornithine"/>
    <property type="evidence" value="ECO:0007669"/>
    <property type="project" value="UniProtKB-UniRule"/>
</dbReference>
<dbReference type="InterPro" id="IPR036393">
    <property type="entry name" value="AceGlu_kinase-like_sf"/>
</dbReference>
<keyword evidence="3 9" id="KW-0028">Amino-acid biosynthesis</keyword>
<dbReference type="GO" id="GO:0005737">
    <property type="term" value="C:cytoplasm"/>
    <property type="evidence" value="ECO:0007669"/>
    <property type="project" value="UniProtKB-SubCell"/>
</dbReference>
<protein>
    <recommendedName>
        <fullName evidence="9">Acetylglutamate kinase</fullName>
        <ecNumber evidence="9">2.7.2.8</ecNumber>
    </recommendedName>
    <alternativeName>
        <fullName evidence="9">N-acetyl-L-glutamate 5-phosphotransferase</fullName>
    </alternativeName>
    <alternativeName>
        <fullName evidence="9">NAG kinase</fullName>
        <shortName evidence="9">NAGK</shortName>
    </alternativeName>
</protein>
<dbReference type="UniPathway" id="UPA00068">
    <property type="reaction ID" value="UER00107"/>
</dbReference>
<proteinExistence type="inferred from homology"/>
<dbReference type="PIRSF" id="PIRSF000728">
    <property type="entry name" value="NAGK"/>
    <property type="match status" value="1"/>
</dbReference>
<evidence type="ECO:0000256" key="9">
    <source>
        <dbReference type="HAMAP-Rule" id="MF_00082"/>
    </source>
</evidence>
<dbReference type="RefSeq" id="WP_243846189.1">
    <property type="nucleotide sequence ID" value="NZ_BAAADC010000001.1"/>
</dbReference>
<feature type="binding site" evidence="9">
    <location>
        <position position="100"/>
    </location>
    <ligand>
        <name>substrate</name>
    </ligand>
</feature>
<evidence type="ECO:0000259" key="10">
    <source>
        <dbReference type="Pfam" id="PF00696"/>
    </source>
</evidence>
<keyword evidence="6 9" id="KW-0418">Kinase</keyword>
<dbReference type="Pfam" id="PF00696">
    <property type="entry name" value="AA_kinase"/>
    <property type="match status" value="1"/>
</dbReference>
<dbReference type="EC" id="2.7.2.8" evidence="9"/>
<gene>
    <name evidence="9" type="primary">argB</name>
    <name evidence="11" type="ORF">FHS83_001173</name>
</gene>
<dbReference type="SUPFAM" id="SSF53633">
    <property type="entry name" value="Carbamate kinase-like"/>
    <property type="match status" value="1"/>
</dbReference>
<comment type="catalytic activity">
    <reaction evidence="8 9">
        <text>N-acetyl-L-glutamate + ATP = N-acetyl-L-glutamyl 5-phosphate + ADP</text>
        <dbReference type="Rhea" id="RHEA:14629"/>
        <dbReference type="ChEBI" id="CHEBI:30616"/>
        <dbReference type="ChEBI" id="CHEBI:44337"/>
        <dbReference type="ChEBI" id="CHEBI:57936"/>
        <dbReference type="ChEBI" id="CHEBI:456216"/>
        <dbReference type="EC" id="2.7.2.8"/>
    </reaction>
</comment>
<evidence type="ECO:0000256" key="3">
    <source>
        <dbReference type="ARBA" id="ARBA00022605"/>
    </source>
</evidence>
<evidence type="ECO:0000256" key="5">
    <source>
        <dbReference type="ARBA" id="ARBA00022741"/>
    </source>
</evidence>
<dbReference type="InterPro" id="IPR004662">
    <property type="entry name" value="AcgluKinase_fam"/>
</dbReference>
<dbReference type="Proteomes" id="UP000570514">
    <property type="component" value="Unassembled WGS sequence"/>
</dbReference>
<dbReference type="AlphaFoldDB" id="A0A846MX98"/>
<reference evidence="11 12" key="1">
    <citation type="submission" date="2020-03" db="EMBL/GenBank/DDBJ databases">
        <title>Genomic Encyclopedia of Type Strains, Phase IV (KMG-IV): sequencing the most valuable type-strain genomes for metagenomic binning, comparative biology and taxonomic classification.</title>
        <authorList>
            <person name="Goeker M."/>
        </authorList>
    </citation>
    <scope>NUCLEOTIDE SEQUENCE [LARGE SCALE GENOMIC DNA]</scope>
    <source>
        <strain evidence="11 12">DSM 19867</strain>
    </source>
</reference>
<dbReference type="GO" id="GO:0005524">
    <property type="term" value="F:ATP binding"/>
    <property type="evidence" value="ECO:0007669"/>
    <property type="project" value="UniProtKB-UniRule"/>
</dbReference>
<dbReference type="InterPro" id="IPR001057">
    <property type="entry name" value="Glu/AcGlu_kinase"/>
</dbReference>
<feature type="site" description="Transition state stabilizer" evidence="9">
    <location>
        <position position="265"/>
    </location>
</feature>
<dbReference type="NCBIfam" id="TIGR00761">
    <property type="entry name" value="argB"/>
    <property type="match status" value="1"/>
</dbReference>
<evidence type="ECO:0000256" key="1">
    <source>
        <dbReference type="ARBA" id="ARBA00004828"/>
    </source>
</evidence>
<evidence type="ECO:0000256" key="8">
    <source>
        <dbReference type="ARBA" id="ARBA00048141"/>
    </source>
</evidence>
<dbReference type="FunFam" id="3.40.1160.10:FF:000004">
    <property type="entry name" value="Acetylglutamate kinase"/>
    <property type="match status" value="1"/>
</dbReference>
<dbReference type="HAMAP" id="MF_00082">
    <property type="entry name" value="ArgB"/>
    <property type="match status" value="1"/>
</dbReference>
<dbReference type="CDD" id="cd04250">
    <property type="entry name" value="AAK_NAGK-C"/>
    <property type="match status" value="1"/>
</dbReference>
<sequence>MAFSDDLGQEKNLRSMARWRSTARVLVEALPYILKYDQKIVTVKFGGNAMSDESARDFAQDIVLMKQTGMEPIVVHGGGPQIGSMLKRMNIHSEFIDGLRVTDKAAMEVVEMVLTGSINAQIVTGINHAGGHAIGLSGTDGNLILARKLEKMRNDPTTGVTAPIDLGFVGEPEAINPEVLRTFIKSDLIPVIAPVGVGRDGQSYNINADTVAGAVASAMKSERLLLLTDVEGVLDQEGKLIPKLTLSEARTLISDGTIRGGMIPKIETAIEAVESGVSAAVILDGRIPHVLLLELFTEHGAGTLITAE</sequence>
<evidence type="ECO:0000256" key="4">
    <source>
        <dbReference type="ARBA" id="ARBA00022679"/>
    </source>
</evidence>
<dbReference type="PANTHER" id="PTHR23342:SF0">
    <property type="entry name" value="N-ACETYLGLUTAMATE SYNTHASE, MITOCHONDRIAL"/>
    <property type="match status" value="1"/>
</dbReference>
<evidence type="ECO:0000256" key="6">
    <source>
        <dbReference type="ARBA" id="ARBA00022777"/>
    </source>
</evidence>
<comment type="pathway">
    <text evidence="1 9">Amino-acid biosynthesis; L-arginine biosynthesis; N(2)-acetyl-L-ornithine from L-glutamate: step 2/4.</text>
</comment>
<feature type="site" description="Transition state stabilizer" evidence="9">
    <location>
        <position position="44"/>
    </location>
</feature>
<feature type="binding site" evidence="9">
    <location>
        <begin position="78"/>
        <end position="79"/>
    </location>
    <ligand>
        <name>substrate</name>
    </ligand>
</feature>
<dbReference type="GO" id="GO:0003991">
    <property type="term" value="F:acetylglutamate kinase activity"/>
    <property type="evidence" value="ECO:0007669"/>
    <property type="project" value="UniProtKB-UniRule"/>
</dbReference>
<evidence type="ECO:0000313" key="12">
    <source>
        <dbReference type="Proteomes" id="UP000570514"/>
    </source>
</evidence>
<dbReference type="PANTHER" id="PTHR23342">
    <property type="entry name" value="N-ACETYLGLUTAMATE SYNTHASE"/>
    <property type="match status" value="1"/>
</dbReference>
<dbReference type="InterPro" id="IPR037528">
    <property type="entry name" value="ArgB"/>
</dbReference>
<comment type="caution">
    <text evidence="11">The sequence shown here is derived from an EMBL/GenBank/DDBJ whole genome shotgun (WGS) entry which is preliminary data.</text>
</comment>
<dbReference type="InterPro" id="IPR001048">
    <property type="entry name" value="Asp/Glu/Uridylate_kinase"/>
</dbReference>
<accession>A0A846MX98</accession>
<comment type="similarity">
    <text evidence="9">Belongs to the acetylglutamate kinase family. ArgB subfamily.</text>
</comment>
<keyword evidence="4 9" id="KW-0808">Transferase</keyword>
<organism evidence="11 12">
    <name type="scientific">Rhizomicrobium palustre</name>
    <dbReference type="NCBI Taxonomy" id="189966"/>
    <lineage>
        <taxon>Bacteria</taxon>
        <taxon>Pseudomonadati</taxon>
        <taxon>Pseudomonadota</taxon>
        <taxon>Alphaproteobacteria</taxon>
        <taxon>Micropepsales</taxon>
        <taxon>Micropepsaceae</taxon>
        <taxon>Rhizomicrobium</taxon>
    </lineage>
</organism>
<comment type="subcellular location">
    <subcellularLocation>
        <location evidence="9">Cytoplasm</location>
    </subcellularLocation>
</comment>
<keyword evidence="2 9" id="KW-0055">Arginine biosynthesis</keyword>
<keyword evidence="9" id="KW-0963">Cytoplasm</keyword>
<dbReference type="InterPro" id="IPR041727">
    <property type="entry name" value="NAGK-C"/>
</dbReference>
<name>A0A846MX98_9PROT</name>
<feature type="domain" description="Aspartate/glutamate/uridylate kinase" evidence="10">
    <location>
        <begin position="40"/>
        <end position="283"/>
    </location>
</feature>
<dbReference type="Gene3D" id="3.40.1160.10">
    <property type="entry name" value="Acetylglutamate kinase-like"/>
    <property type="match status" value="1"/>
</dbReference>
<evidence type="ECO:0000313" key="11">
    <source>
        <dbReference type="EMBL" id="NIK87855.1"/>
    </source>
</evidence>
<keyword evidence="5 9" id="KW-0547">Nucleotide-binding</keyword>
<keyword evidence="12" id="KW-1185">Reference proteome</keyword>
<dbReference type="PRINTS" id="PR00474">
    <property type="entry name" value="GLU5KINASE"/>
</dbReference>
<feature type="binding site" evidence="9">
    <location>
        <position position="205"/>
    </location>
    <ligand>
        <name>substrate</name>
    </ligand>
</feature>
<dbReference type="EMBL" id="JAASRM010000001">
    <property type="protein sequence ID" value="NIK87855.1"/>
    <property type="molecule type" value="Genomic_DNA"/>
</dbReference>
<evidence type="ECO:0000256" key="2">
    <source>
        <dbReference type="ARBA" id="ARBA00022571"/>
    </source>
</evidence>
<keyword evidence="7 9" id="KW-0067">ATP-binding</keyword>
<evidence type="ECO:0000256" key="7">
    <source>
        <dbReference type="ARBA" id="ARBA00022840"/>
    </source>
</evidence>